<dbReference type="Proteomes" id="UP000006906">
    <property type="component" value="Chromosome 7"/>
</dbReference>
<dbReference type="Gene3D" id="3.40.30.50">
    <property type="entry name" value="Sep15/SelM thioredoxin-like domain, active-site redox motif"/>
    <property type="match status" value="1"/>
</dbReference>
<keyword evidence="5" id="KW-1185">Reference proteome</keyword>
<feature type="compositionally biased region" description="Low complexity" evidence="2">
    <location>
        <begin position="51"/>
        <end position="62"/>
    </location>
</feature>
<feature type="region of interest" description="Disordered" evidence="2">
    <location>
        <begin position="46"/>
        <end position="65"/>
    </location>
</feature>
<evidence type="ECO:0000313" key="5">
    <source>
        <dbReference type="Proteomes" id="UP000006906"/>
    </source>
</evidence>
<dbReference type="STRING" id="3055.A0A2K3DJZ5"/>
<dbReference type="KEGG" id="cre:CHLRE_07g332851v5"/>
<sequence>MAHIVPGRTPELVLYDENGVEIERMFVDKLKYDELHTLVQSKGFKRRDPNAAAATTTATASTRRARAARRLLRATEETAC</sequence>
<feature type="domain" description="Selenoprotein F/M" evidence="3">
    <location>
        <begin position="5"/>
        <end position="44"/>
    </location>
</feature>
<evidence type="ECO:0000259" key="3">
    <source>
        <dbReference type="Pfam" id="PF08806"/>
    </source>
</evidence>
<name>A0A2K3DJZ5_CHLRE</name>
<dbReference type="AlphaFoldDB" id="A0A2K3DJZ5"/>
<gene>
    <name evidence="4" type="ORF">CHLRE_07g332851v5</name>
</gene>
<organism evidence="4 5">
    <name type="scientific">Chlamydomonas reinhardtii</name>
    <name type="common">Chlamydomonas smithii</name>
    <dbReference type="NCBI Taxonomy" id="3055"/>
    <lineage>
        <taxon>Eukaryota</taxon>
        <taxon>Viridiplantae</taxon>
        <taxon>Chlorophyta</taxon>
        <taxon>core chlorophytes</taxon>
        <taxon>Chlorophyceae</taxon>
        <taxon>CS clade</taxon>
        <taxon>Chlamydomonadales</taxon>
        <taxon>Chlamydomonadaceae</taxon>
        <taxon>Chlamydomonas</taxon>
    </lineage>
</organism>
<dbReference type="InterPro" id="IPR014912">
    <property type="entry name" value="Sep15_SelM_dom"/>
</dbReference>
<protein>
    <recommendedName>
        <fullName evidence="3">Selenoprotein F/M domain-containing protein</fullName>
    </recommendedName>
</protein>
<dbReference type="RefSeq" id="XP_042922785.1">
    <property type="nucleotide sequence ID" value="XM_043064217.1"/>
</dbReference>
<dbReference type="PaxDb" id="3055-EDP05676"/>
<dbReference type="GeneID" id="5716137"/>
<dbReference type="OrthoDB" id="539542at2759"/>
<dbReference type="Gramene" id="PNW80866">
    <property type="protein sequence ID" value="PNW80866"/>
    <property type="gene ID" value="CHLRE_07g332851v5"/>
</dbReference>
<dbReference type="InterPro" id="IPR038219">
    <property type="entry name" value="Sep15/SelM_sf"/>
</dbReference>
<reference evidence="4 5" key="1">
    <citation type="journal article" date="2007" name="Science">
        <title>The Chlamydomonas genome reveals the evolution of key animal and plant functions.</title>
        <authorList>
            <person name="Merchant S.S."/>
            <person name="Prochnik S.E."/>
            <person name="Vallon O."/>
            <person name="Harris E.H."/>
            <person name="Karpowicz S.J."/>
            <person name="Witman G.B."/>
            <person name="Terry A."/>
            <person name="Salamov A."/>
            <person name="Fritz-Laylin L.K."/>
            <person name="Marechal-Drouard L."/>
            <person name="Marshall W.F."/>
            <person name="Qu L.H."/>
            <person name="Nelson D.R."/>
            <person name="Sanderfoot A.A."/>
            <person name="Spalding M.H."/>
            <person name="Kapitonov V.V."/>
            <person name="Ren Q."/>
            <person name="Ferris P."/>
            <person name="Lindquist E."/>
            <person name="Shapiro H."/>
            <person name="Lucas S.M."/>
            <person name="Grimwood J."/>
            <person name="Schmutz J."/>
            <person name="Cardol P."/>
            <person name="Cerutti H."/>
            <person name="Chanfreau G."/>
            <person name="Chen C.L."/>
            <person name="Cognat V."/>
            <person name="Croft M.T."/>
            <person name="Dent R."/>
            <person name="Dutcher S."/>
            <person name="Fernandez E."/>
            <person name="Fukuzawa H."/>
            <person name="Gonzalez-Ballester D."/>
            <person name="Gonzalez-Halphen D."/>
            <person name="Hallmann A."/>
            <person name="Hanikenne M."/>
            <person name="Hippler M."/>
            <person name="Inwood W."/>
            <person name="Jabbari K."/>
            <person name="Kalanon M."/>
            <person name="Kuras R."/>
            <person name="Lefebvre P.A."/>
            <person name="Lemaire S.D."/>
            <person name="Lobanov A.V."/>
            <person name="Lohr M."/>
            <person name="Manuell A."/>
            <person name="Meier I."/>
            <person name="Mets L."/>
            <person name="Mittag M."/>
            <person name="Mittelmeier T."/>
            <person name="Moroney J.V."/>
            <person name="Moseley J."/>
            <person name="Napoli C."/>
            <person name="Nedelcu A.M."/>
            <person name="Niyogi K."/>
            <person name="Novoselov S.V."/>
            <person name="Paulsen I.T."/>
            <person name="Pazour G."/>
            <person name="Purton S."/>
            <person name="Ral J.P."/>
            <person name="Riano-Pachon D.M."/>
            <person name="Riekhof W."/>
            <person name="Rymarquis L."/>
            <person name="Schroda M."/>
            <person name="Stern D."/>
            <person name="Umen J."/>
            <person name="Willows R."/>
            <person name="Wilson N."/>
            <person name="Zimmer S.L."/>
            <person name="Allmer J."/>
            <person name="Balk J."/>
            <person name="Bisova K."/>
            <person name="Chen C.J."/>
            <person name="Elias M."/>
            <person name="Gendler K."/>
            <person name="Hauser C."/>
            <person name="Lamb M.R."/>
            <person name="Ledford H."/>
            <person name="Long J.C."/>
            <person name="Minagawa J."/>
            <person name="Page M.D."/>
            <person name="Pan J."/>
            <person name="Pootakham W."/>
            <person name="Roje S."/>
            <person name="Rose A."/>
            <person name="Stahlberg E."/>
            <person name="Terauchi A.M."/>
            <person name="Yang P."/>
            <person name="Ball S."/>
            <person name="Bowler C."/>
            <person name="Dieckmann C.L."/>
            <person name="Gladyshev V.N."/>
            <person name="Green P."/>
            <person name="Jorgensen R."/>
            <person name="Mayfield S."/>
            <person name="Mueller-Roeber B."/>
            <person name="Rajamani S."/>
            <person name="Sayre R.T."/>
            <person name="Brokstein P."/>
            <person name="Dubchak I."/>
            <person name="Goodstein D."/>
            <person name="Hornick L."/>
            <person name="Huang Y.W."/>
            <person name="Jhaveri J."/>
            <person name="Luo Y."/>
            <person name="Martinez D."/>
            <person name="Ngau W.C."/>
            <person name="Otillar B."/>
            <person name="Poliakov A."/>
            <person name="Porter A."/>
            <person name="Szajkowski L."/>
            <person name="Werner G."/>
            <person name="Zhou K."/>
            <person name="Grigoriev I.V."/>
            <person name="Rokhsar D.S."/>
            <person name="Grossman A.R."/>
        </authorList>
    </citation>
    <scope>NUCLEOTIDE SEQUENCE [LARGE SCALE GENOMIC DNA]</scope>
    <source>
        <strain evidence="5">CC-503</strain>
    </source>
</reference>
<accession>A0A2K3DJZ5</accession>
<dbReference type="ExpressionAtlas" id="A0A2K3DJZ5">
    <property type="expression patterns" value="baseline"/>
</dbReference>
<dbReference type="InterPro" id="IPR036249">
    <property type="entry name" value="Thioredoxin-like_sf"/>
</dbReference>
<proteinExistence type="inferred from homology"/>
<dbReference type="Pfam" id="PF08806">
    <property type="entry name" value="Sep15_SelM"/>
    <property type="match status" value="1"/>
</dbReference>
<evidence type="ECO:0000313" key="4">
    <source>
        <dbReference type="EMBL" id="PNW80866.1"/>
    </source>
</evidence>
<evidence type="ECO:0000256" key="2">
    <source>
        <dbReference type="SAM" id="MobiDB-lite"/>
    </source>
</evidence>
<comment type="similarity">
    <text evidence="1">Belongs to the selenoprotein M/F family.</text>
</comment>
<dbReference type="SUPFAM" id="SSF52833">
    <property type="entry name" value="Thioredoxin-like"/>
    <property type="match status" value="1"/>
</dbReference>
<dbReference type="EMBL" id="CM008968">
    <property type="protein sequence ID" value="PNW80866.1"/>
    <property type="molecule type" value="Genomic_DNA"/>
</dbReference>
<evidence type="ECO:0000256" key="1">
    <source>
        <dbReference type="ARBA" id="ARBA00005742"/>
    </source>
</evidence>
<dbReference type="InParanoid" id="A0A2K3DJZ5"/>